<accession>A0AAV7QMH2</accession>
<dbReference type="PANTHER" id="PTHR21301:SF13">
    <property type="match status" value="1"/>
</dbReference>
<organism evidence="1 2">
    <name type="scientific">Pleurodeles waltl</name>
    <name type="common">Iberian ribbed newt</name>
    <dbReference type="NCBI Taxonomy" id="8319"/>
    <lineage>
        <taxon>Eukaryota</taxon>
        <taxon>Metazoa</taxon>
        <taxon>Chordata</taxon>
        <taxon>Craniata</taxon>
        <taxon>Vertebrata</taxon>
        <taxon>Euteleostomi</taxon>
        <taxon>Amphibia</taxon>
        <taxon>Batrachia</taxon>
        <taxon>Caudata</taxon>
        <taxon>Salamandroidea</taxon>
        <taxon>Salamandridae</taxon>
        <taxon>Pleurodelinae</taxon>
        <taxon>Pleurodeles</taxon>
    </lineage>
</organism>
<dbReference type="EMBL" id="JANPWB010000010">
    <property type="protein sequence ID" value="KAJ1141240.1"/>
    <property type="molecule type" value="Genomic_DNA"/>
</dbReference>
<gene>
    <name evidence="1" type="ORF">NDU88_007574</name>
</gene>
<dbReference type="PANTHER" id="PTHR21301">
    <property type="entry name" value="REVERSE TRANSCRIPTASE"/>
    <property type="match status" value="1"/>
</dbReference>
<comment type="caution">
    <text evidence="1">The sequence shown here is derived from an EMBL/GenBank/DDBJ whole genome shotgun (WGS) entry which is preliminary data.</text>
</comment>
<keyword evidence="2" id="KW-1185">Reference proteome</keyword>
<dbReference type="Proteomes" id="UP001066276">
    <property type="component" value="Chromosome 6"/>
</dbReference>
<proteinExistence type="predicted"/>
<evidence type="ECO:0000313" key="1">
    <source>
        <dbReference type="EMBL" id="KAJ1141240.1"/>
    </source>
</evidence>
<feature type="non-terminal residue" evidence="1">
    <location>
        <position position="74"/>
    </location>
</feature>
<sequence length="74" mass="8660">GLTAMQHFLDKREATLLRHSDMLLDLIHLVMDNNVFLHKGSWYQQTQGVVMGAKFSPSFANLYMGHYEQQHIWL</sequence>
<name>A0AAV7QMH2_PLEWA</name>
<dbReference type="AlphaFoldDB" id="A0AAV7QMH2"/>
<feature type="non-terminal residue" evidence="1">
    <location>
        <position position="1"/>
    </location>
</feature>
<protein>
    <submittedName>
        <fullName evidence="1">Uncharacterized protein</fullName>
    </submittedName>
</protein>
<reference evidence="1" key="1">
    <citation type="journal article" date="2022" name="bioRxiv">
        <title>Sequencing and chromosome-scale assembly of the giantPleurodeles waltlgenome.</title>
        <authorList>
            <person name="Brown T."/>
            <person name="Elewa A."/>
            <person name="Iarovenko S."/>
            <person name="Subramanian E."/>
            <person name="Araus A.J."/>
            <person name="Petzold A."/>
            <person name="Susuki M."/>
            <person name="Suzuki K.-i.T."/>
            <person name="Hayashi T."/>
            <person name="Toyoda A."/>
            <person name="Oliveira C."/>
            <person name="Osipova E."/>
            <person name="Leigh N.D."/>
            <person name="Simon A."/>
            <person name="Yun M.H."/>
        </authorList>
    </citation>
    <scope>NUCLEOTIDE SEQUENCE</scope>
    <source>
        <strain evidence="1">20211129_DDA</strain>
        <tissue evidence="1">Liver</tissue>
    </source>
</reference>
<evidence type="ECO:0000313" key="2">
    <source>
        <dbReference type="Proteomes" id="UP001066276"/>
    </source>
</evidence>